<reference evidence="1" key="2">
    <citation type="submission" date="2022-01" db="EMBL/GenBank/DDBJ databases">
        <authorList>
            <person name="Yamashiro T."/>
            <person name="Shiraishi A."/>
            <person name="Satake H."/>
            <person name="Nakayama K."/>
        </authorList>
    </citation>
    <scope>NUCLEOTIDE SEQUENCE</scope>
</reference>
<evidence type="ECO:0000313" key="2">
    <source>
        <dbReference type="Proteomes" id="UP001151760"/>
    </source>
</evidence>
<proteinExistence type="predicted"/>
<protein>
    <submittedName>
        <fullName evidence="1">Uncharacterized protein</fullName>
    </submittedName>
</protein>
<keyword evidence="2" id="KW-1185">Reference proteome</keyword>
<accession>A0ABQ5BH04</accession>
<dbReference type="Proteomes" id="UP001151760">
    <property type="component" value="Unassembled WGS sequence"/>
</dbReference>
<reference evidence="1" key="1">
    <citation type="journal article" date="2022" name="Int. J. Mol. Sci.">
        <title>Draft Genome of Tanacetum Coccineum: Genomic Comparison of Closely Related Tanacetum-Family Plants.</title>
        <authorList>
            <person name="Yamashiro T."/>
            <person name="Shiraishi A."/>
            <person name="Nakayama K."/>
            <person name="Satake H."/>
        </authorList>
    </citation>
    <scope>NUCLEOTIDE SEQUENCE</scope>
</reference>
<comment type="caution">
    <text evidence="1">The sequence shown here is derived from an EMBL/GenBank/DDBJ whole genome shotgun (WGS) entry which is preliminary data.</text>
</comment>
<organism evidence="1 2">
    <name type="scientific">Tanacetum coccineum</name>
    <dbReference type="NCBI Taxonomy" id="301880"/>
    <lineage>
        <taxon>Eukaryota</taxon>
        <taxon>Viridiplantae</taxon>
        <taxon>Streptophyta</taxon>
        <taxon>Embryophyta</taxon>
        <taxon>Tracheophyta</taxon>
        <taxon>Spermatophyta</taxon>
        <taxon>Magnoliopsida</taxon>
        <taxon>eudicotyledons</taxon>
        <taxon>Gunneridae</taxon>
        <taxon>Pentapetalae</taxon>
        <taxon>asterids</taxon>
        <taxon>campanulids</taxon>
        <taxon>Asterales</taxon>
        <taxon>Asteraceae</taxon>
        <taxon>Asteroideae</taxon>
        <taxon>Anthemideae</taxon>
        <taxon>Anthemidinae</taxon>
        <taxon>Tanacetum</taxon>
    </lineage>
</organism>
<dbReference type="EMBL" id="BQNB010013174">
    <property type="protein sequence ID" value="GJT12749.1"/>
    <property type="molecule type" value="Genomic_DNA"/>
</dbReference>
<name>A0ABQ5BH04_9ASTR</name>
<evidence type="ECO:0000313" key="1">
    <source>
        <dbReference type="EMBL" id="GJT12749.1"/>
    </source>
</evidence>
<gene>
    <name evidence="1" type="ORF">Tco_0859791</name>
</gene>
<sequence length="105" mass="11563">MLLWQANKKKIADFSQRHSLGKSAKGQNLETFPQRHVAGEITATVGTIPYQKILVGPLFAGDLSLGNVLPSTYPSTFSIDIRWGNFPPATCAKKVELLLGKHRML</sequence>